<dbReference type="InterPro" id="IPR029063">
    <property type="entry name" value="SAM-dependent_MTases_sf"/>
</dbReference>
<organism evidence="2 3">
    <name type="scientific">Salinactinospora qingdaonensis</name>
    <dbReference type="NCBI Taxonomy" id="702744"/>
    <lineage>
        <taxon>Bacteria</taxon>
        <taxon>Bacillati</taxon>
        <taxon>Actinomycetota</taxon>
        <taxon>Actinomycetes</taxon>
        <taxon>Streptosporangiales</taxon>
        <taxon>Nocardiopsidaceae</taxon>
        <taxon>Salinactinospora</taxon>
    </lineage>
</organism>
<name>A0ABP7EXA1_9ACTN</name>
<dbReference type="PANTHER" id="PTHR45128">
    <property type="entry name" value="METHYLTRANSFERASE TYPE 11"/>
    <property type="match status" value="1"/>
</dbReference>
<dbReference type="Proteomes" id="UP001500908">
    <property type="component" value="Unassembled WGS sequence"/>
</dbReference>
<sequence length="348" mass="37690">MTATHPTTEAPLADQAKTLLQLPAGYIGYRTVALGLRSGLIEALAAAEPGGASADDLAEQLDLDPFYVGVWCRAAFGASVCERDGATYRLAPHMATLLLDVSSPAYAGGLFTVLNQPEVFDRFERTLATGERLWWDECSPEFIREVAGTGTPFYTRLVPGGLEQIPGLAQHLEAGCRVLDTACGSGTGLVRLAQTYPNCEITGVDGDAHSVEMAAERLREAGVADRVHLMVSPLEDLDLDASYTVVINNISMHECRDIDRVTDNIHRALKPGGWFVISDFPFPEDETGLRSVPGRIMSGIQFFEAQIDDQLVARSFYDGLLSRHGFTDIGSFGLAPVHAVTYGRAEQR</sequence>
<dbReference type="SUPFAM" id="SSF46785">
    <property type="entry name" value="Winged helix' DNA-binding domain"/>
    <property type="match status" value="1"/>
</dbReference>
<comment type="caution">
    <text evidence="2">The sequence shown here is derived from an EMBL/GenBank/DDBJ whole genome shotgun (WGS) entry which is preliminary data.</text>
</comment>
<accession>A0ABP7EXA1</accession>
<dbReference type="RefSeq" id="WP_344966596.1">
    <property type="nucleotide sequence ID" value="NZ_BAABDD010000001.1"/>
</dbReference>
<dbReference type="InterPro" id="IPR053173">
    <property type="entry name" value="SAM-binding_MTase"/>
</dbReference>
<dbReference type="CDD" id="cd02440">
    <property type="entry name" value="AdoMet_MTases"/>
    <property type="match status" value="1"/>
</dbReference>
<proteinExistence type="predicted"/>
<keyword evidence="3" id="KW-1185">Reference proteome</keyword>
<evidence type="ECO:0000313" key="2">
    <source>
        <dbReference type="EMBL" id="GAA3726399.1"/>
    </source>
</evidence>
<dbReference type="Gene3D" id="3.40.50.150">
    <property type="entry name" value="Vaccinia Virus protein VP39"/>
    <property type="match status" value="1"/>
</dbReference>
<dbReference type="InterPro" id="IPR036390">
    <property type="entry name" value="WH_DNA-bd_sf"/>
</dbReference>
<dbReference type="PANTHER" id="PTHR45128:SF1">
    <property type="entry name" value="S-ADENOSYLMETHIONINE-DEPENDENT METHYLTRANSFERASE RV2258C"/>
    <property type="match status" value="1"/>
</dbReference>
<dbReference type="EMBL" id="BAABDD010000001">
    <property type="protein sequence ID" value="GAA3726399.1"/>
    <property type="molecule type" value="Genomic_DNA"/>
</dbReference>
<dbReference type="SUPFAM" id="SSF53335">
    <property type="entry name" value="S-adenosyl-L-methionine-dependent methyltransferases"/>
    <property type="match status" value="1"/>
</dbReference>
<dbReference type="Pfam" id="PF13847">
    <property type="entry name" value="Methyltransf_31"/>
    <property type="match status" value="1"/>
</dbReference>
<dbReference type="Gene3D" id="1.10.10.10">
    <property type="entry name" value="Winged helix-like DNA-binding domain superfamily/Winged helix DNA-binding domain"/>
    <property type="match status" value="1"/>
</dbReference>
<evidence type="ECO:0000313" key="3">
    <source>
        <dbReference type="Proteomes" id="UP001500908"/>
    </source>
</evidence>
<dbReference type="InterPro" id="IPR036388">
    <property type="entry name" value="WH-like_DNA-bd_sf"/>
</dbReference>
<gene>
    <name evidence="2" type="ORF">GCM10022402_03890</name>
</gene>
<evidence type="ECO:0000259" key="1">
    <source>
        <dbReference type="Pfam" id="PF13847"/>
    </source>
</evidence>
<feature type="domain" description="Methyltransferase" evidence="1">
    <location>
        <begin position="173"/>
        <end position="281"/>
    </location>
</feature>
<reference evidence="3" key="1">
    <citation type="journal article" date="2019" name="Int. J. Syst. Evol. Microbiol.">
        <title>The Global Catalogue of Microorganisms (GCM) 10K type strain sequencing project: providing services to taxonomists for standard genome sequencing and annotation.</title>
        <authorList>
            <consortium name="The Broad Institute Genomics Platform"/>
            <consortium name="The Broad Institute Genome Sequencing Center for Infectious Disease"/>
            <person name="Wu L."/>
            <person name="Ma J."/>
        </authorList>
    </citation>
    <scope>NUCLEOTIDE SEQUENCE [LARGE SCALE GENOMIC DNA]</scope>
    <source>
        <strain evidence="3">JCM 17137</strain>
    </source>
</reference>
<protein>
    <recommendedName>
        <fullName evidence="1">Methyltransferase domain-containing protein</fullName>
    </recommendedName>
</protein>
<dbReference type="InterPro" id="IPR025714">
    <property type="entry name" value="Methyltranfer_dom"/>
</dbReference>